<reference evidence="1" key="1">
    <citation type="journal article" date="2014" name="Int. J. Syst. Evol. Microbiol.">
        <title>Complete genome sequence of Corynebacterium casei LMG S-19264T (=DSM 44701T), isolated from a smear-ripened cheese.</title>
        <authorList>
            <consortium name="US DOE Joint Genome Institute (JGI-PGF)"/>
            <person name="Walter F."/>
            <person name="Albersmeier A."/>
            <person name="Kalinowski J."/>
            <person name="Ruckert C."/>
        </authorList>
    </citation>
    <scope>NUCLEOTIDE SEQUENCE</scope>
    <source>
        <strain evidence="1">CGMCC 4.7201</strain>
    </source>
</reference>
<proteinExistence type="predicted"/>
<dbReference type="RefSeq" id="WP_189130765.1">
    <property type="nucleotide sequence ID" value="NZ_BMMS01000005.1"/>
</dbReference>
<evidence type="ECO:0000313" key="2">
    <source>
        <dbReference type="Proteomes" id="UP000641932"/>
    </source>
</evidence>
<accession>A0A918DVH7</accession>
<protein>
    <submittedName>
        <fullName evidence="1">Uncharacterized protein</fullName>
    </submittedName>
</protein>
<dbReference type="AlphaFoldDB" id="A0A918DVH7"/>
<dbReference type="EMBL" id="BMMS01000005">
    <property type="protein sequence ID" value="GGO84254.1"/>
    <property type="molecule type" value="Genomic_DNA"/>
</dbReference>
<organism evidence="1 2">
    <name type="scientific">Wenjunlia tyrosinilytica</name>
    <dbReference type="NCBI Taxonomy" id="1544741"/>
    <lineage>
        <taxon>Bacteria</taxon>
        <taxon>Bacillati</taxon>
        <taxon>Actinomycetota</taxon>
        <taxon>Actinomycetes</taxon>
        <taxon>Kitasatosporales</taxon>
        <taxon>Streptomycetaceae</taxon>
        <taxon>Wenjunlia</taxon>
    </lineage>
</organism>
<comment type="caution">
    <text evidence="1">The sequence shown here is derived from an EMBL/GenBank/DDBJ whole genome shotgun (WGS) entry which is preliminary data.</text>
</comment>
<dbReference type="Proteomes" id="UP000641932">
    <property type="component" value="Unassembled WGS sequence"/>
</dbReference>
<keyword evidence="2" id="KW-1185">Reference proteome</keyword>
<sequence>MAVGKVRRLPGLPSAVGRLRGTRRAAEPDKALWHAAWGAHVELSCRLPLAAPEDLAFYADTDLHEDAEAIALAVARLLTAGTPGPALRHAAEQAQSALRALASCSGSALVAAMTSAAPGLRALNQQLRDHVGSDVIIPTSPWNSPGRTQS</sequence>
<reference evidence="1" key="2">
    <citation type="submission" date="2020-09" db="EMBL/GenBank/DDBJ databases">
        <authorList>
            <person name="Sun Q."/>
            <person name="Zhou Y."/>
        </authorList>
    </citation>
    <scope>NUCLEOTIDE SEQUENCE</scope>
    <source>
        <strain evidence="1">CGMCC 4.7201</strain>
    </source>
</reference>
<gene>
    <name evidence="1" type="ORF">GCM10012280_15310</name>
</gene>
<evidence type="ECO:0000313" key="1">
    <source>
        <dbReference type="EMBL" id="GGO84254.1"/>
    </source>
</evidence>
<name>A0A918DVH7_9ACTN</name>